<dbReference type="AlphaFoldDB" id="A0A1V5T3W2"/>
<gene>
    <name evidence="1" type="ORF">BWY41_00126</name>
</gene>
<organism evidence="1">
    <name type="scientific">Candidatus Atribacter allofermentans</name>
    <dbReference type="NCBI Taxonomy" id="1852833"/>
    <lineage>
        <taxon>Bacteria</taxon>
        <taxon>Pseudomonadati</taxon>
        <taxon>Atribacterota</taxon>
        <taxon>Atribacteria</taxon>
        <taxon>Atribacterales</taxon>
        <taxon>Atribacteraceae</taxon>
        <taxon>Atribacter</taxon>
    </lineage>
</organism>
<accession>A0A1V5T3W2</accession>
<reference evidence="1" key="1">
    <citation type="submission" date="2017-02" db="EMBL/GenBank/DDBJ databases">
        <title>Delving into the versatile metabolic prowess of the omnipresent phylum Bacteroidetes.</title>
        <authorList>
            <person name="Nobu M.K."/>
            <person name="Mei R."/>
            <person name="Narihiro T."/>
            <person name="Kuroda K."/>
            <person name="Liu W.-T."/>
        </authorList>
    </citation>
    <scope>NUCLEOTIDE SEQUENCE</scope>
    <source>
        <strain evidence="1">ADurb.Bin276</strain>
    </source>
</reference>
<sequence>MPPIAELEFESGMQNLSKFFRKKPLEPAQVAIWHEKLKWLDLQDFQTALDEITTCERTFPTPQVVLDYADEVRKRRSETQKRIDNNTARDFLRPEAHKPGIARDSAQFVNTLMNMPPGTVEKFEFEVSALKVLMKKYPNAEFNIHYQDAVKRLNAKLAELGKTNVMPLEAEKEERETN</sequence>
<dbReference type="EMBL" id="MWBQ01000018">
    <property type="protein sequence ID" value="OQA61446.1"/>
    <property type="molecule type" value="Genomic_DNA"/>
</dbReference>
<protein>
    <submittedName>
        <fullName evidence="1">Uncharacterized protein</fullName>
    </submittedName>
</protein>
<name>A0A1V5T3W2_9BACT</name>
<proteinExistence type="predicted"/>
<evidence type="ECO:0000313" key="1">
    <source>
        <dbReference type="EMBL" id="OQA61446.1"/>
    </source>
</evidence>
<dbReference type="Proteomes" id="UP000485569">
    <property type="component" value="Unassembled WGS sequence"/>
</dbReference>
<comment type="caution">
    <text evidence="1">The sequence shown here is derived from an EMBL/GenBank/DDBJ whole genome shotgun (WGS) entry which is preliminary data.</text>
</comment>